<evidence type="ECO:0000313" key="3">
    <source>
        <dbReference type="EMBL" id="GAA2419146.1"/>
    </source>
</evidence>
<organism evidence="3 4">
    <name type="scientific">Streptomyces coeruleofuscus</name>
    <dbReference type="NCBI Taxonomy" id="66879"/>
    <lineage>
        <taxon>Bacteria</taxon>
        <taxon>Bacillati</taxon>
        <taxon>Actinomycetota</taxon>
        <taxon>Actinomycetes</taxon>
        <taxon>Kitasatosporales</taxon>
        <taxon>Streptomycetaceae</taxon>
        <taxon>Streptomyces</taxon>
    </lineage>
</organism>
<reference evidence="3 4" key="1">
    <citation type="journal article" date="2019" name="Int. J. Syst. Evol. Microbiol.">
        <title>The Global Catalogue of Microorganisms (GCM) 10K type strain sequencing project: providing services to taxonomists for standard genome sequencing and annotation.</title>
        <authorList>
            <consortium name="The Broad Institute Genomics Platform"/>
            <consortium name="The Broad Institute Genome Sequencing Center for Infectious Disease"/>
            <person name="Wu L."/>
            <person name="Ma J."/>
        </authorList>
    </citation>
    <scope>NUCLEOTIDE SEQUENCE [LARGE SCALE GENOMIC DNA]</scope>
    <source>
        <strain evidence="3 4">JCM 4358</strain>
    </source>
</reference>
<dbReference type="Pfam" id="PF02734">
    <property type="entry name" value="Dak2"/>
    <property type="match status" value="1"/>
</dbReference>
<evidence type="ECO:0000256" key="1">
    <source>
        <dbReference type="SAM" id="MobiDB-lite"/>
    </source>
</evidence>
<protein>
    <submittedName>
        <fullName evidence="3">DAK2 domain-containing protein</fullName>
    </submittedName>
</protein>
<feature type="region of interest" description="Disordered" evidence="1">
    <location>
        <begin position="254"/>
        <end position="326"/>
    </location>
</feature>
<gene>
    <name evidence="3" type="ORF">GCM10010255_68820</name>
</gene>
<evidence type="ECO:0000313" key="4">
    <source>
        <dbReference type="Proteomes" id="UP001499986"/>
    </source>
</evidence>
<dbReference type="PANTHER" id="PTHR33434:SF4">
    <property type="entry name" value="PHOSPHATASE PROTEIN"/>
    <property type="match status" value="1"/>
</dbReference>
<dbReference type="InterPro" id="IPR036117">
    <property type="entry name" value="DhaL_dom_sf"/>
</dbReference>
<dbReference type="InterPro" id="IPR050270">
    <property type="entry name" value="DegV_domain_contain"/>
</dbReference>
<name>A0ABN3J0K3_9ACTN</name>
<feature type="domain" description="DhaL" evidence="2">
    <location>
        <begin position="12"/>
        <end position="220"/>
    </location>
</feature>
<dbReference type="SUPFAM" id="SSF101473">
    <property type="entry name" value="DhaL-like"/>
    <property type="match status" value="1"/>
</dbReference>
<evidence type="ECO:0000259" key="2">
    <source>
        <dbReference type="PROSITE" id="PS51480"/>
    </source>
</evidence>
<dbReference type="PANTHER" id="PTHR33434">
    <property type="entry name" value="DEGV DOMAIN-CONTAINING PROTEIN DR_1986-RELATED"/>
    <property type="match status" value="1"/>
</dbReference>
<comment type="caution">
    <text evidence="3">The sequence shown here is derived from an EMBL/GenBank/DDBJ whole genome shotgun (WGS) entry which is preliminary data.</text>
</comment>
<proteinExistence type="predicted"/>
<dbReference type="Proteomes" id="UP001499986">
    <property type="component" value="Unassembled WGS sequence"/>
</dbReference>
<dbReference type="InterPro" id="IPR048394">
    <property type="entry name" value="FakA-like_M"/>
</dbReference>
<dbReference type="EMBL" id="BAAASE010000011">
    <property type="protein sequence ID" value="GAA2419146.1"/>
    <property type="molecule type" value="Genomic_DNA"/>
</dbReference>
<dbReference type="RefSeq" id="WP_086840389.1">
    <property type="nucleotide sequence ID" value="NZ_BAAASE010000011.1"/>
</dbReference>
<dbReference type="InterPro" id="IPR004007">
    <property type="entry name" value="DhaL_dom"/>
</dbReference>
<feature type="compositionally biased region" description="Basic and acidic residues" evidence="1">
    <location>
        <begin position="302"/>
        <end position="313"/>
    </location>
</feature>
<dbReference type="SMART" id="SM01120">
    <property type="entry name" value="Dak2"/>
    <property type="match status" value="1"/>
</dbReference>
<dbReference type="Pfam" id="PF13684">
    <property type="entry name" value="FakA-like_C"/>
    <property type="match status" value="1"/>
</dbReference>
<accession>A0ABN3J0K3</accession>
<dbReference type="PROSITE" id="PS51480">
    <property type="entry name" value="DHAL"/>
    <property type="match status" value="1"/>
</dbReference>
<feature type="compositionally biased region" description="Low complexity" evidence="1">
    <location>
        <begin position="282"/>
        <end position="297"/>
    </location>
</feature>
<dbReference type="SMART" id="SM01121">
    <property type="entry name" value="Dak1_2"/>
    <property type="match status" value="1"/>
</dbReference>
<keyword evidence="4" id="KW-1185">Reference proteome</keyword>
<dbReference type="InterPro" id="IPR033470">
    <property type="entry name" value="FakA-like_C"/>
</dbReference>
<sequence length="645" mass="64832">MAQVPQTFFDALAVRTWCGLALETLGRAREEIDAINVYPVADGDTGTNLYLTVESAVAAVEAVFAGHAARSGPEGPTLADTARAMAHGALIGARGNSGTILAQLLRGMSQVLAEGGTAQAGGESAHADGRGLRLALRHAADSARQAVARPVEGTVLTVASAAADAACGAEGDCGTVARAAYEGARAALAATPGQLPVLERAGVVDAGGRGLVAVLGALVETFTGERPREAAATVTAGALRVGVGSTSGVVSEAGGPGALTAGNSGGPGGSGEPYARVVPGQADGSASGVPAGPAGDSQGSYEDARAPHARVEAAEGPAPAVGAPRGECADDAAAADADGPAFEVIYLLEAEDTAVERLRERLDGLGDSLVVVGGDGLWNVHVHVDDAGAAVEAGIEAGRPYRIRITHFGAGDVHTTGAERPPRERAQRAVVAVVPGEGLAGLYTEAGATTVLARPGEPPASGELVQAVRRAHAREVVLLPNDAELRHTAAAAAEQARTEGIRVALIPTRSAVQGIAALAVHEPERRFDEDVVSMTSAAGATRYAEVTVAERQAWTMAGICQAGDVLGLIDGDVAVIGSDVTATAETVLDRMLAAGGEMVTLVLGDEAPGTIAEHLEGRVREGYLAVDTVVYRGGRQGAVLLIGVE</sequence>
<dbReference type="Gene3D" id="1.25.40.340">
    <property type="match status" value="1"/>
</dbReference>
<feature type="compositionally biased region" description="Low complexity" evidence="1">
    <location>
        <begin position="314"/>
        <end position="326"/>
    </location>
</feature>
<dbReference type="Pfam" id="PF21645">
    <property type="entry name" value="FakA-like_M"/>
    <property type="match status" value="1"/>
</dbReference>